<gene>
    <name evidence="13" type="ORF">Naga_100071g18</name>
</gene>
<evidence type="ECO:0000256" key="6">
    <source>
        <dbReference type="ARBA" id="ARBA00022824"/>
    </source>
</evidence>
<sequence length="488" mass="54526">MYRLSGRSSWALLWVARAFSTRSSDTHSSLSMPTVWRPRWRRHQIGGTTSGTATAAGSTIEDSQNRENNESSSRNKLDSIHDSSVPENLAASEPPPSNPVTVTLADVCPNTRLTLPWWEEALLFPCFIVLCAPIFSFIMLGVALVPIFGWAGAVVRYLPLLCTYWTLLYFDLVPRRRRLSHPALSCWLLRAVVRYFNYHVIVEDPSSLQPATPYIGAQSPHGIYPIATICGAPFNSAVFPGQDAYCLAASALQLQPFLWQWMECLGGRPISAAAIKEVVDQGDVCCLVPGGIAEMFMLDSSNRTEQILIRRGFVREALKNDVDIVPIYHFNHTQTFSYVLPPYLNAWLSVACRKTGLPGCFLIGRWGLFVPHKVDMFTVVGRPIPVRERIRQMRGRKTNGGKEGKIPGTEEVRSRECSVVEPTVEEIEAIVAEYKEALRRIYYNFRPVGSKRELIMIDNRGSPGSTVVGGNKEEQEGKSDGCERSLDR</sequence>
<evidence type="ECO:0000313" key="13">
    <source>
        <dbReference type="EMBL" id="EWM29040.1"/>
    </source>
</evidence>
<evidence type="ECO:0000256" key="4">
    <source>
        <dbReference type="ARBA" id="ARBA00022679"/>
    </source>
</evidence>
<comment type="similarity">
    <text evidence="2 11">Belongs to the diacylglycerol acyltransferase family.</text>
</comment>
<feature type="transmembrane region" description="Helical" evidence="11">
    <location>
        <begin position="154"/>
        <end position="172"/>
    </location>
</feature>
<proteinExistence type="inferred from homology"/>
<evidence type="ECO:0000256" key="3">
    <source>
        <dbReference type="ARBA" id="ARBA00022516"/>
    </source>
</evidence>
<feature type="compositionally biased region" description="Basic and acidic residues" evidence="12">
    <location>
        <begin position="63"/>
        <end position="81"/>
    </location>
</feature>
<evidence type="ECO:0000256" key="7">
    <source>
        <dbReference type="ARBA" id="ARBA00022989"/>
    </source>
</evidence>
<feature type="region of interest" description="Disordered" evidence="12">
    <location>
        <begin position="46"/>
        <end position="97"/>
    </location>
</feature>
<feature type="compositionally biased region" description="Basic and acidic residues" evidence="12">
    <location>
        <begin position="471"/>
        <end position="488"/>
    </location>
</feature>
<reference evidence="13 14" key="1">
    <citation type="journal article" date="2014" name="Mol. Plant">
        <title>Chromosome Scale Genome Assembly and Transcriptome Profiling of Nannochloropsis gaditana in Nitrogen Depletion.</title>
        <authorList>
            <person name="Corteggiani Carpinelli E."/>
            <person name="Telatin A."/>
            <person name="Vitulo N."/>
            <person name="Forcato C."/>
            <person name="D'Angelo M."/>
            <person name="Schiavon R."/>
            <person name="Vezzi A."/>
            <person name="Giacometti G.M."/>
            <person name="Morosinotto T."/>
            <person name="Valle G."/>
        </authorList>
    </citation>
    <scope>NUCLEOTIDE SEQUENCE [LARGE SCALE GENOMIC DNA]</scope>
    <source>
        <strain evidence="13 14">B-31</strain>
    </source>
</reference>
<evidence type="ECO:0000256" key="8">
    <source>
        <dbReference type="ARBA" id="ARBA00023098"/>
    </source>
</evidence>
<dbReference type="Proteomes" id="UP000019335">
    <property type="component" value="Chromosome 3"/>
</dbReference>
<feature type="transmembrane region" description="Helical" evidence="11">
    <location>
        <begin position="122"/>
        <end position="148"/>
    </location>
</feature>
<evidence type="ECO:0000256" key="10">
    <source>
        <dbReference type="ARBA" id="ARBA00023315"/>
    </source>
</evidence>
<dbReference type="InterPro" id="IPR007130">
    <property type="entry name" value="DAGAT"/>
</dbReference>
<comment type="subcellular location">
    <subcellularLocation>
        <location evidence="1 11">Endoplasmic reticulum membrane</location>
        <topology evidence="1 11">Multi-pass membrane protein</topology>
    </subcellularLocation>
</comment>
<dbReference type="AlphaFoldDB" id="W7TPK1"/>
<dbReference type="EMBL" id="AZIL01000179">
    <property type="protein sequence ID" value="EWM29040.1"/>
    <property type="molecule type" value="Genomic_DNA"/>
</dbReference>
<evidence type="ECO:0000256" key="9">
    <source>
        <dbReference type="ARBA" id="ARBA00023136"/>
    </source>
</evidence>
<keyword evidence="3" id="KW-0444">Lipid biosynthesis</keyword>
<evidence type="ECO:0000256" key="11">
    <source>
        <dbReference type="RuleBase" id="RU367023"/>
    </source>
</evidence>
<keyword evidence="5 11" id="KW-0812">Transmembrane</keyword>
<accession>W7TPK1</accession>
<dbReference type="OrthoDB" id="264532at2759"/>
<dbReference type="PANTHER" id="PTHR12317">
    <property type="entry name" value="DIACYLGLYCEROL O-ACYLTRANSFERASE"/>
    <property type="match status" value="1"/>
</dbReference>
<evidence type="ECO:0000256" key="5">
    <source>
        <dbReference type="ARBA" id="ARBA00022692"/>
    </source>
</evidence>
<evidence type="ECO:0000313" key="14">
    <source>
        <dbReference type="Proteomes" id="UP000019335"/>
    </source>
</evidence>
<evidence type="ECO:0000256" key="12">
    <source>
        <dbReference type="SAM" id="MobiDB-lite"/>
    </source>
</evidence>
<keyword evidence="4 11" id="KW-0808">Transferase</keyword>
<keyword evidence="10 13" id="KW-0012">Acyltransferase</keyword>
<name>W7TPK1_9STRA</name>
<organism evidence="13 14">
    <name type="scientific">Nannochloropsis gaditana</name>
    <dbReference type="NCBI Taxonomy" id="72520"/>
    <lineage>
        <taxon>Eukaryota</taxon>
        <taxon>Sar</taxon>
        <taxon>Stramenopiles</taxon>
        <taxon>Ochrophyta</taxon>
        <taxon>Eustigmatophyceae</taxon>
        <taxon>Eustigmatales</taxon>
        <taxon>Monodopsidaceae</taxon>
        <taxon>Nannochloropsis</taxon>
    </lineage>
</organism>
<keyword evidence="14" id="KW-1185">Reference proteome</keyword>
<feature type="compositionally biased region" description="Low complexity" evidence="12">
    <location>
        <begin position="46"/>
        <end position="59"/>
    </location>
</feature>
<keyword evidence="7 11" id="KW-1133">Transmembrane helix</keyword>
<dbReference type="GO" id="GO:0004144">
    <property type="term" value="F:diacylglycerol O-acyltransferase activity"/>
    <property type="evidence" value="ECO:0007669"/>
    <property type="project" value="TreeGrafter"/>
</dbReference>
<dbReference type="GO" id="GO:0005789">
    <property type="term" value="C:endoplasmic reticulum membrane"/>
    <property type="evidence" value="ECO:0007669"/>
    <property type="project" value="UniProtKB-SubCell"/>
</dbReference>
<evidence type="ECO:0000256" key="2">
    <source>
        <dbReference type="ARBA" id="ARBA00005420"/>
    </source>
</evidence>
<feature type="region of interest" description="Disordered" evidence="12">
    <location>
        <begin position="459"/>
        <end position="488"/>
    </location>
</feature>
<dbReference type="PANTHER" id="PTHR12317:SF63">
    <property type="entry name" value="DIACYLGLYCEROL O-ACYLTRANSFERASE 2"/>
    <property type="match status" value="1"/>
</dbReference>
<comment type="caution">
    <text evidence="13">The sequence shown here is derived from an EMBL/GenBank/DDBJ whole genome shotgun (WGS) entry which is preliminary data.</text>
</comment>
<evidence type="ECO:0000256" key="1">
    <source>
        <dbReference type="ARBA" id="ARBA00004477"/>
    </source>
</evidence>
<dbReference type="GO" id="GO:0019432">
    <property type="term" value="P:triglyceride biosynthetic process"/>
    <property type="evidence" value="ECO:0007669"/>
    <property type="project" value="TreeGrafter"/>
</dbReference>
<dbReference type="EC" id="2.3.1.-" evidence="11"/>
<keyword evidence="6 11" id="KW-0256">Endoplasmic reticulum</keyword>
<keyword evidence="8" id="KW-0443">Lipid metabolism</keyword>
<protein>
    <recommendedName>
        <fullName evidence="11">Acyltransferase</fullName>
        <ecNumber evidence="11">2.3.1.-</ecNumber>
    </recommendedName>
</protein>
<keyword evidence="9 11" id="KW-0472">Membrane</keyword>
<dbReference type="Pfam" id="PF03982">
    <property type="entry name" value="DAGAT"/>
    <property type="match status" value="1"/>
</dbReference>